<dbReference type="GO" id="GO:0010124">
    <property type="term" value="P:phenylacetate catabolic process"/>
    <property type="evidence" value="ECO:0007669"/>
    <property type="project" value="InterPro"/>
</dbReference>
<dbReference type="InterPro" id="IPR011882">
    <property type="entry name" value="PaaC"/>
</dbReference>
<comment type="caution">
    <text evidence="1">The sequence shown here is derived from an EMBL/GenBank/DDBJ whole genome shotgun (WGS) entry which is preliminary data.</text>
</comment>
<proteinExistence type="predicted"/>
<dbReference type="InterPro" id="IPR052703">
    <property type="entry name" value="Aromatic_CoA_ox/epox"/>
</dbReference>
<keyword evidence="2" id="KW-1185">Reference proteome</keyword>
<dbReference type="NCBIfam" id="TIGR02158">
    <property type="entry name" value="PA_CoA_Oxy3"/>
    <property type="match status" value="1"/>
</dbReference>
<dbReference type="SUPFAM" id="SSF47240">
    <property type="entry name" value="Ferritin-like"/>
    <property type="match status" value="1"/>
</dbReference>
<dbReference type="Pfam" id="PF05138">
    <property type="entry name" value="PaaA_PaaC"/>
    <property type="match status" value="1"/>
</dbReference>
<dbReference type="GO" id="GO:0005829">
    <property type="term" value="C:cytosol"/>
    <property type="evidence" value="ECO:0007669"/>
    <property type="project" value="TreeGrafter"/>
</dbReference>
<dbReference type="Gene3D" id="1.20.1260.10">
    <property type="match status" value="1"/>
</dbReference>
<dbReference type="PANTHER" id="PTHR30458">
    <property type="entry name" value="PHENYLACETIC ACID DEGRADATION PROTEIN PAA"/>
    <property type="match status" value="1"/>
</dbReference>
<accession>A0A9W6P374</accession>
<gene>
    <name evidence="1" type="primary">paaC</name>
    <name evidence="1" type="ORF">Nans01_06230</name>
</gene>
<dbReference type="InterPro" id="IPR007814">
    <property type="entry name" value="PaaA_PaaC"/>
</dbReference>
<organism evidence="1 2">
    <name type="scientific">Nocardiopsis ansamitocini</name>
    <dbReference type="NCBI Taxonomy" id="1670832"/>
    <lineage>
        <taxon>Bacteria</taxon>
        <taxon>Bacillati</taxon>
        <taxon>Actinomycetota</taxon>
        <taxon>Actinomycetes</taxon>
        <taxon>Streptosporangiales</taxon>
        <taxon>Nocardiopsidaceae</taxon>
        <taxon>Nocardiopsis</taxon>
    </lineage>
</organism>
<sequence>MTNTDNPYGGLAEDDAHAGDQWAFGTGFTAALAGVDTALPVGIDQDDLALYCQMLGDDALVAAQRLIQWSTAAPELEEEMALANIALDLLGQARLLLARAGQVDGSGRDEDAFAYLRDAREFRNVCLAETPNGDFAHAVVRLLVLSAWRLALFTRLADTADPVLAAVAAKGSKELAYHREYAVRWTLRLGDGTPESRDRMTAALDQVWPLTGELFATHPVEARLADQGAAVDPAGVRAEVGEVVARVLVAATLEVPPAVPVPEPTGRAGLHGPELAAMLHEMQSVARAHPEATW</sequence>
<evidence type="ECO:0000313" key="1">
    <source>
        <dbReference type="EMBL" id="GLU46272.1"/>
    </source>
</evidence>
<protein>
    <submittedName>
        <fullName evidence="1">Phenylacetate-CoA oxygenase subunit PaaI</fullName>
    </submittedName>
</protein>
<dbReference type="RefSeq" id="WP_285757123.1">
    <property type="nucleotide sequence ID" value="NZ_BSQG01000001.1"/>
</dbReference>
<reference evidence="1" key="1">
    <citation type="submission" date="2023-02" db="EMBL/GenBank/DDBJ databases">
        <title>Nocardiopsis ansamitocini NBRC 112285.</title>
        <authorList>
            <person name="Ichikawa N."/>
            <person name="Sato H."/>
            <person name="Tonouchi N."/>
        </authorList>
    </citation>
    <scope>NUCLEOTIDE SEQUENCE</scope>
    <source>
        <strain evidence="1">NBRC 112285</strain>
    </source>
</reference>
<evidence type="ECO:0000313" key="2">
    <source>
        <dbReference type="Proteomes" id="UP001165092"/>
    </source>
</evidence>
<name>A0A9W6P374_9ACTN</name>
<dbReference type="PIRSF" id="PIRSF037834">
    <property type="entry name" value="PA_CoA_Oase3"/>
    <property type="match status" value="1"/>
</dbReference>
<dbReference type="EMBL" id="BSQG01000001">
    <property type="protein sequence ID" value="GLU46272.1"/>
    <property type="molecule type" value="Genomic_DNA"/>
</dbReference>
<dbReference type="AlphaFoldDB" id="A0A9W6P374"/>
<dbReference type="Proteomes" id="UP001165092">
    <property type="component" value="Unassembled WGS sequence"/>
</dbReference>
<dbReference type="InterPro" id="IPR009078">
    <property type="entry name" value="Ferritin-like_SF"/>
</dbReference>
<dbReference type="InterPro" id="IPR012347">
    <property type="entry name" value="Ferritin-like"/>
</dbReference>
<dbReference type="PANTHER" id="PTHR30458:SF0">
    <property type="entry name" value="1,2-PHENYLACETYL-COA EPOXIDASE, SUBUNIT C"/>
    <property type="match status" value="1"/>
</dbReference>